<dbReference type="Pfam" id="PF17482">
    <property type="entry name" value="Phage_sheath_1C"/>
    <property type="match status" value="1"/>
</dbReference>
<dbReference type="AlphaFoldDB" id="A0A4D4MEJ6"/>
<evidence type="ECO:0000259" key="2">
    <source>
        <dbReference type="Pfam" id="PF17482"/>
    </source>
</evidence>
<protein>
    <submittedName>
        <fullName evidence="3">Tail protein</fullName>
    </submittedName>
</protein>
<name>A0A4D4MEJ6_STRAX</name>
<evidence type="ECO:0000313" key="4">
    <source>
        <dbReference type="Proteomes" id="UP000302139"/>
    </source>
</evidence>
<comment type="caution">
    <text evidence="3">The sequence shown here is derived from an EMBL/GenBank/DDBJ whole genome shotgun (WGS) entry which is preliminary data.</text>
</comment>
<dbReference type="Gene3D" id="3.40.50.11780">
    <property type="match status" value="2"/>
</dbReference>
<evidence type="ECO:0000313" key="3">
    <source>
        <dbReference type="EMBL" id="GDY69777.1"/>
    </source>
</evidence>
<reference evidence="3 4" key="1">
    <citation type="submission" date="2019-04" db="EMBL/GenBank/DDBJ databases">
        <title>Draft genome sequences of Streptomyces avermitilis NBRC 14893.</title>
        <authorList>
            <person name="Komaki H."/>
            <person name="Tamura T."/>
            <person name="Hosoyama A."/>
        </authorList>
    </citation>
    <scope>NUCLEOTIDE SEQUENCE [LARGE SCALE GENOMIC DNA]</scope>
    <source>
        <strain evidence="3 4">NBRC 14893</strain>
    </source>
</reference>
<dbReference type="InterPro" id="IPR020287">
    <property type="entry name" value="Tail_sheath_C"/>
</dbReference>
<proteinExistence type="inferred from homology"/>
<dbReference type="PANTHER" id="PTHR35861:SF1">
    <property type="entry name" value="PHAGE TAIL SHEATH PROTEIN"/>
    <property type="match status" value="1"/>
</dbReference>
<accession>A0A4D4MEJ6</accession>
<dbReference type="Proteomes" id="UP000302139">
    <property type="component" value="Unassembled WGS sequence"/>
</dbReference>
<evidence type="ECO:0000256" key="1">
    <source>
        <dbReference type="ARBA" id="ARBA00008005"/>
    </source>
</evidence>
<comment type="similarity">
    <text evidence="1">Belongs to the myoviridae tail sheath protein family.</text>
</comment>
<dbReference type="RefSeq" id="WP_010981817.1">
    <property type="nucleotide sequence ID" value="NZ_BAABTN010000037.1"/>
</dbReference>
<sequence length="504" mass="54192">MTTQFSYPGVYIEEIESPVRPIAGAETSVTAFVGPALFGPTSPTTVESWADFEKEFGGLWQGSELSYAVYQFFLNGGSKAIVVRVGEGVEYAGVDLKNGVKLKAKAPGAAGKKLKATVTLDANDNKRYTLLISDGTTSESYDVTIDPALRNRWLDRQLATSQLVERDTETFDKRPDAVTDESFTGGKDATFTPAHVLGDATKLPHTGLAALADVEIFNLLVIPAQLAKPSGTDDRDTKWAPVVDAAVRLCEEQRAMLLLDPPFGWDSPETAVTGARAGMPVGGLAGRNAAVFFPKVVISDPLSGGNLEVGPAGTVAGVIARTDTRRGVWKAPAGTDDGGLLGVRSLAFRLSDQQNGTLNKLGVNCLRTVPVYGNVLWGSRTCRGGDAVSDPWKYIPVRRVALHIEESLFIGTKWVVFEPNDEPLWSSIRLNIGAFMNRLFRQGAFQGPTAKGAYFVRCDASNNPQDDINDGIVTIDVGFQPLSPAEFVHIRIQQKRDDATAQGS</sequence>
<dbReference type="PANTHER" id="PTHR35861">
    <property type="match status" value="1"/>
</dbReference>
<dbReference type="OMA" id="TRMTNYL"/>
<feature type="domain" description="Tail sheath protein C-terminal" evidence="2">
    <location>
        <begin position="389"/>
        <end position="494"/>
    </location>
</feature>
<organism evidence="3 4">
    <name type="scientific">Streptomyces avermitilis</name>
    <dbReference type="NCBI Taxonomy" id="33903"/>
    <lineage>
        <taxon>Bacteria</taxon>
        <taxon>Bacillati</taxon>
        <taxon>Actinomycetota</taxon>
        <taxon>Actinomycetes</taxon>
        <taxon>Kitasatosporales</taxon>
        <taxon>Streptomycetaceae</taxon>
        <taxon>Streptomyces</taxon>
    </lineage>
</organism>
<dbReference type="GeneID" id="41537550"/>
<dbReference type="InterPro" id="IPR052042">
    <property type="entry name" value="Tail_sheath_structural"/>
</dbReference>
<gene>
    <name evidence="3" type="ORF">SAV14893_091700</name>
</gene>
<dbReference type="EMBL" id="BJHX01000002">
    <property type="protein sequence ID" value="GDY69777.1"/>
    <property type="molecule type" value="Genomic_DNA"/>
</dbReference>